<reference evidence="10" key="1">
    <citation type="submission" date="2018-09" db="EMBL/GenBank/DDBJ databases">
        <authorList>
            <person name="Kim I."/>
        </authorList>
    </citation>
    <scope>NUCLEOTIDE SEQUENCE [LARGE SCALE GENOMIC DNA]</scope>
    <source>
        <strain evidence="10">DD4a</strain>
    </source>
</reference>
<evidence type="ECO:0000256" key="4">
    <source>
        <dbReference type="ARBA" id="ARBA00022679"/>
    </source>
</evidence>
<dbReference type="Pfam" id="PF00590">
    <property type="entry name" value="TP_methylase"/>
    <property type="match status" value="1"/>
</dbReference>
<feature type="domain" description="RsmI HTH" evidence="8">
    <location>
        <begin position="227"/>
        <end position="270"/>
    </location>
</feature>
<evidence type="ECO:0000259" key="7">
    <source>
        <dbReference type="Pfam" id="PF00590"/>
    </source>
</evidence>
<evidence type="ECO:0000256" key="2">
    <source>
        <dbReference type="ARBA" id="ARBA00022552"/>
    </source>
</evidence>
<keyword evidence="3 6" id="KW-0489">Methyltransferase</keyword>
<dbReference type="PROSITE" id="PS01296">
    <property type="entry name" value="RSMI"/>
    <property type="match status" value="1"/>
</dbReference>
<dbReference type="PANTHER" id="PTHR46111:SF1">
    <property type="entry name" value="RIBOSOMAL RNA SMALL SUBUNIT METHYLTRANSFERASE I"/>
    <property type="match status" value="1"/>
</dbReference>
<dbReference type="Gene3D" id="3.40.1010.10">
    <property type="entry name" value="Cobalt-precorrin-4 Transmethylase, Domain 1"/>
    <property type="match status" value="1"/>
</dbReference>
<name>A0A3A1UBQ0_9MICO</name>
<evidence type="ECO:0000256" key="6">
    <source>
        <dbReference type="HAMAP-Rule" id="MF_01877"/>
    </source>
</evidence>
<protein>
    <recommendedName>
        <fullName evidence="6">Ribosomal RNA small subunit methyltransferase I</fullName>
        <ecNumber evidence="6">2.1.1.198</ecNumber>
    </recommendedName>
    <alternativeName>
        <fullName evidence="6">16S rRNA 2'-O-ribose C1402 methyltransferase</fullName>
    </alternativeName>
    <alternativeName>
        <fullName evidence="6">rRNA (cytidine-2'-O-)-methyltransferase RsmI</fullName>
    </alternativeName>
</protein>
<evidence type="ECO:0000256" key="1">
    <source>
        <dbReference type="ARBA" id="ARBA00022490"/>
    </source>
</evidence>
<evidence type="ECO:0000313" key="9">
    <source>
        <dbReference type="EMBL" id="RIX30706.1"/>
    </source>
</evidence>
<dbReference type="OrthoDB" id="9809084at2"/>
<dbReference type="Gene3D" id="3.30.950.10">
    <property type="entry name" value="Methyltransferase, Cobalt-precorrin-4 Transmethylase, Domain 2"/>
    <property type="match status" value="1"/>
</dbReference>
<gene>
    <name evidence="6 9" type="primary">rsmI</name>
    <name evidence="9" type="ORF">D1781_04665</name>
</gene>
<dbReference type="InterPro" id="IPR053910">
    <property type="entry name" value="RsmI_HTH"/>
</dbReference>
<keyword evidence="1 6" id="KW-0963">Cytoplasm</keyword>
<keyword evidence="2 6" id="KW-0698">rRNA processing</keyword>
<dbReference type="EC" id="2.1.1.198" evidence="6"/>
<proteinExistence type="inferred from homology"/>
<dbReference type="InterPro" id="IPR035996">
    <property type="entry name" value="4pyrrol_Methylase_sf"/>
</dbReference>
<keyword evidence="10" id="KW-1185">Reference proteome</keyword>
<keyword evidence="5 6" id="KW-0949">S-adenosyl-L-methionine</keyword>
<dbReference type="InterPro" id="IPR018063">
    <property type="entry name" value="SAM_MeTrfase_RsmI_CS"/>
</dbReference>
<dbReference type="PANTHER" id="PTHR46111">
    <property type="entry name" value="RIBOSOMAL RNA SMALL SUBUNIT METHYLTRANSFERASE I"/>
    <property type="match status" value="1"/>
</dbReference>
<dbReference type="PIRSF" id="PIRSF005917">
    <property type="entry name" value="MTase_YraL"/>
    <property type="match status" value="1"/>
</dbReference>
<dbReference type="GO" id="GO:0070677">
    <property type="term" value="F:rRNA (cytosine-2'-O-)-methyltransferase activity"/>
    <property type="evidence" value="ECO:0007669"/>
    <property type="project" value="UniProtKB-UniRule"/>
</dbReference>
<dbReference type="InterPro" id="IPR014776">
    <property type="entry name" value="4pyrrole_Mease_sub2"/>
</dbReference>
<comment type="function">
    <text evidence="6">Catalyzes the 2'-O-methylation of the ribose of cytidine 1402 (C1402) in 16S rRNA.</text>
</comment>
<organism evidence="9 10">
    <name type="scientific">Amnibacterium setariae</name>
    <dbReference type="NCBI Taxonomy" id="2306585"/>
    <lineage>
        <taxon>Bacteria</taxon>
        <taxon>Bacillati</taxon>
        <taxon>Actinomycetota</taxon>
        <taxon>Actinomycetes</taxon>
        <taxon>Micrococcales</taxon>
        <taxon>Microbacteriaceae</taxon>
        <taxon>Amnibacterium</taxon>
    </lineage>
</organism>
<keyword evidence="4 6" id="KW-0808">Transferase</keyword>
<evidence type="ECO:0000256" key="5">
    <source>
        <dbReference type="ARBA" id="ARBA00022691"/>
    </source>
</evidence>
<comment type="subcellular location">
    <subcellularLocation>
        <location evidence="6">Cytoplasm</location>
    </subcellularLocation>
</comment>
<dbReference type="InterPro" id="IPR014777">
    <property type="entry name" value="4pyrrole_Mease_sub1"/>
</dbReference>
<dbReference type="SUPFAM" id="SSF53790">
    <property type="entry name" value="Tetrapyrrole methylase"/>
    <property type="match status" value="1"/>
</dbReference>
<comment type="caution">
    <text evidence="9">The sequence shown here is derived from an EMBL/GenBank/DDBJ whole genome shotgun (WGS) entry which is preliminary data.</text>
</comment>
<evidence type="ECO:0000256" key="3">
    <source>
        <dbReference type="ARBA" id="ARBA00022603"/>
    </source>
</evidence>
<dbReference type="AlphaFoldDB" id="A0A3A1UBQ0"/>
<dbReference type="HAMAP" id="MF_01877">
    <property type="entry name" value="16SrRNA_methyltr_I"/>
    <property type="match status" value="1"/>
</dbReference>
<comment type="catalytic activity">
    <reaction evidence="6">
        <text>cytidine(1402) in 16S rRNA + S-adenosyl-L-methionine = 2'-O-methylcytidine(1402) in 16S rRNA + S-adenosyl-L-homocysteine + H(+)</text>
        <dbReference type="Rhea" id="RHEA:42924"/>
        <dbReference type="Rhea" id="RHEA-COMP:10285"/>
        <dbReference type="Rhea" id="RHEA-COMP:10286"/>
        <dbReference type="ChEBI" id="CHEBI:15378"/>
        <dbReference type="ChEBI" id="CHEBI:57856"/>
        <dbReference type="ChEBI" id="CHEBI:59789"/>
        <dbReference type="ChEBI" id="CHEBI:74495"/>
        <dbReference type="ChEBI" id="CHEBI:82748"/>
        <dbReference type="EC" id="2.1.1.198"/>
    </reaction>
</comment>
<comment type="similarity">
    <text evidence="6">Belongs to the methyltransferase superfamily. RsmI family.</text>
</comment>
<dbReference type="InterPro" id="IPR000878">
    <property type="entry name" value="4pyrrol_Mease"/>
</dbReference>
<feature type="domain" description="Tetrapyrrole methylase" evidence="7">
    <location>
        <begin position="1"/>
        <end position="202"/>
    </location>
</feature>
<dbReference type="GO" id="GO:0005737">
    <property type="term" value="C:cytoplasm"/>
    <property type="evidence" value="ECO:0007669"/>
    <property type="project" value="UniProtKB-SubCell"/>
</dbReference>
<sequence length="273" mass="28312">MLVLAATPIGNLGDASRRLMEALASASVIAAEDTRVAQRLLAGLHVETHARLVTVNEHTERARIGELLDAAREGDVVLVSDAGMPTVSDPGFALVRAAVEAGVPVTAVPGASAVLTALALSGLPTDRFAFEGFAPRRDGERRRFLESLAAEPRTTVLFESPNRTAALLAAMVDVLGPDRQVVVARELTKLHEQVVRGTTAEVAAWAEGGVRGEVVVVLAGVPAAAPDAEDGLVQVLALVEGGAKLKDATAEVAARTGLSRKGLYDAALAARSR</sequence>
<dbReference type="FunFam" id="3.30.950.10:FF:000002">
    <property type="entry name" value="Ribosomal RNA small subunit methyltransferase I"/>
    <property type="match status" value="1"/>
</dbReference>
<accession>A0A3A1UBQ0</accession>
<dbReference type="NCBIfam" id="TIGR00096">
    <property type="entry name" value="16S rRNA (cytidine(1402)-2'-O)-methyltransferase"/>
    <property type="match status" value="1"/>
</dbReference>
<evidence type="ECO:0000259" key="8">
    <source>
        <dbReference type="Pfam" id="PF23016"/>
    </source>
</evidence>
<evidence type="ECO:0000313" key="10">
    <source>
        <dbReference type="Proteomes" id="UP000265742"/>
    </source>
</evidence>
<dbReference type="RefSeq" id="WP_119481067.1">
    <property type="nucleotide sequence ID" value="NZ_QXTG01000001.1"/>
</dbReference>
<dbReference type="InterPro" id="IPR008189">
    <property type="entry name" value="rRNA_ssu_MeTfrase_I"/>
</dbReference>
<dbReference type="FunFam" id="3.40.1010.10:FF:000007">
    <property type="entry name" value="Ribosomal RNA small subunit methyltransferase I"/>
    <property type="match status" value="1"/>
</dbReference>
<dbReference type="CDD" id="cd11648">
    <property type="entry name" value="RsmI"/>
    <property type="match status" value="1"/>
</dbReference>
<dbReference type="Pfam" id="PF23016">
    <property type="entry name" value="RsmI_C"/>
    <property type="match status" value="1"/>
</dbReference>
<dbReference type="Proteomes" id="UP000265742">
    <property type="component" value="Unassembled WGS sequence"/>
</dbReference>
<dbReference type="EMBL" id="QXTG01000001">
    <property type="protein sequence ID" value="RIX30706.1"/>
    <property type="molecule type" value="Genomic_DNA"/>
</dbReference>